<comment type="catalytic activity">
    <reaction evidence="9">
        <text>4-demethylwyosine(37) in tRNA(Phe) + S-adenosyl-L-methionine = 4-demethyl-7-[(3S)-3-amino-3-carboxypropyl]wyosine(37) in tRNA(Phe) + S-methyl-5'-thioadenosine + H(+)</text>
        <dbReference type="Rhea" id="RHEA:36355"/>
        <dbReference type="Rhea" id="RHEA-COMP:10164"/>
        <dbReference type="Rhea" id="RHEA-COMP:10378"/>
        <dbReference type="ChEBI" id="CHEBI:15378"/>
        <dbReference type="ChEBI" id="CHEBI:17509"/>
        <dbReference type="ChEBI" id="CHEBI:59789"/>
        <dbReference type="ChEBI" id="CHEBI:64315"/>
        <dbReference type="ChEBI" id="CHEBI:73550"/>
        <dbReference type="EC" id="2.5.1.114"/>
    </reaction>
</comment>
<evidence type="ECO:0000256" key="5">
    <source>
        <dbReference type="ARBA" id="ARBA00022691"/>
    </source>
</evidence>
<dbReference type="EC" id="2.5.1.114" evidence="2"/>
<dbReference type="Gene3D" id="3.40.50.150">
    <property type="entry name" value="Vaccinia Virus protein VP39"/>
    <property type="match status" value="1"/>
</dbReference>
<dbReference type="PANTHER" id="PTHR23245">
    <property type="entry name" value="TRNA METHYLTRANSFERASE"/>
    <property type="match status" value="1"/>
</dbReference>
<dbReference type="GO" id="GO:0031591">
    <property type="term" value="P:wybutosine biosynthetic process"/>
    <property type="evidence" value="ECO:0007669"/>
    <property type="project" value="TreeGrafter"/>
</dbReference>
<dbReference type="AlphaFoldDB" id="H3DHI5"/>
<dbReference type="FunFam" id="3.40.50.150:FF:000201">
    <property type="entry name" value="tRNA wybutosine-synthesizing protein 2 homolog"/>
    <property type="match status" value="1"/>
</dbReference>
<evidence type="ECO:0000256" key="3">
    <source>
        <dbReference type="ARBA" id="ARBA00017179"/>
    </source>
</evidence>
<evidence type="ECO:0000256" key="2">
    <source>
        <dbReference type="ARBA" id="ARBA00012265"/>
    </source>
</evidence>
<dbReference type="InterPro" id="IPR030382">
    <property type="entry name" value="MeTrfase_TRM5/TYW2"/>
</dbReference>
<dbReference type="OMA" id="EHSWVKH"/>
<dbReference type="InterPro" id="IPR029063">
    <property type="entry name" value="SAM-dependent_MTases_sf"/>
</dbReference>
<dbReference type="Pfam" id="PF02475">
    <property type="entry name" value="TRM5-TYW2_MTfase"/>
    <property type="match status" value="1"/>
</dbReference>
<dbReference type="GeneTree" id="ENSGT00940000153304"/>
<keyword evidence="6" id="KW-0819">tRNA processing</keyword>
<proteinExistence type="predicted"/>
<evidence type="ECO:0000256" key="7">
    <source>
        <dbReference type="ARBA" id="ARBA00031315"/>
    </source>
</evidence>
<evidence type="ECO:0000256" key="1">
    <source>
        <dbReference type="ARBA" id="ARBA00004797"/>
    </source>
</evidence>
<dbReference type="GO" id="GO:0030488">
    <property type="term" value="P:tRNA methylation"/>
    <property type="evidence" value="ECO:0007669"/>
    <property type="project" value="TreeGrafter"/>
</dbReference>
<evidence type="ECO:0000259" key="10">
    <source>
        <dbReference type="PROSITE" id="PS51684"/>
    </source>
</evidence>
<dbReference type="PANTHER" id="PTHR23245:SF25">
    <property type="entry name" value="TRNA WYBUTOSINE-SYNTHESIZING PROTEIN 2 HOMOLOG"/>
    <property type="match status" value="1"/>
</dbReference>
<keyword evidence="5" id="KW-0949">S-adenosyl-L-methionine</keyword>
<reference evidence="12" key="1">
    <citation type="journal article" date="2004" name="Nature">
        <title>Genome duplication in the teleost fish Tetraodon nigroviridis reveals the early vertebrate proto-karyotype.</title>
        <authorList>
            <person name="Jaillon O."/>
            <person name="Aury J.-M."/>
            <person name="Brunet F."/>
            <person name="Petit J.-L."/>
            <person name="Stange-Thomann N."/>
            <person name="Mauceli E."/>
            <person name="Bouneau L."/>
            <person name="Fischer C."/>
            <person name="Ozouf-Costaz C."/>
            <person name="Bernot A."/>
            <person name="Nicaud S."/>
            <person name="Jaffe D."/>
            <person name="Fisher S."/>
            <person name="Lutfalla G."/>
            <person name="Dossat C."/>
            <person name="Segurens B."/>
            <person name="Dasilva C."/>
            <person name="Salanoubat M."/>
            <person name="Levy M."/>
            <person name="Boudet N."/>
            <person name="Castellano S."/>
            <person name="Anthouard V."/>
            <person name="Jubin C."/>
            <person name="Castelli V."/>
            <person name="Katinka M."/>
            <person name="Vacherie B."/>
            <person name="Biemont C."/>
            <person name="Skalli Z."/>
            <person name="Cattolico L."/>
            <person name="Poulain J."/>
            <person name="De Berardinis V."/>
            <person name="Cruaud C."/>
            <person name="Duprat S."/>
            <person name="Brottier P."/>
            <person name="Coutanceau J.-P."/>
            <person name="Gouzy J."/>
            <person name="Parra G."/>
            <person name="Lardier G."/>
            <person name="Chapple C."/>
            <person name="McKernan K.J."/>
            <person name="McEwan P."/>
            <person name="Bosak S."/>
            <person name="Kellis M."/>
            <person name="Volff J.-N."/>
            <person name="Guigo R."/>
            <person name="Zody M.C."/>
            <person name="Mesirov J."/>
            <person name="Lindblad-Toh K."/>
            <person name="Birren B."/>
            <person name="Nusbaum C."/>
            <person name="Kahn D."/>
            <person name="Robinson-Rechavi M."/>
            <person name="Laudet V."/>
            <person name="Schachter V."/>
            <person name="Quetier F."/>
            <person name="Saurin W."/>
            <person name="Scarpelli C."/>
            <person name="Wincker P."/>
            <person name="Lander E.S."/>
            <person name="Weissenbach J."/>
            <person name="Roest Crollius H."/>
        </authorList>
    </citation>
    <scope>NUCLEOTIDE SEQUENCE [LARGE SCALE GENOMIC DNA]</scope>
</reference>
<accession>H3DHI5</accession>
<comment type="function">
    <text evidence="8">S-adenosyl-L-methionine-dependent transferase that acts as a component of the wybutosine biosynthesis pathway. Wybutosine is a hyper modified guanosine with a tricyclic base found at the 3'-position adjacent to the anticodon of eukaryotic phenylalanine tRNA. Catalyzes the transfer of the alpha-amino-alpha-carboxypropyl (acp) group from S-adenosyl-L-methionine to the C-7 position of 4-demethylwyosine (imG-14) to produce wybutosine-86.</text>
</comment>
<dbReference type="Proteomes" id="UP000007303">
    <property type="component" value="Unassembled WGS sequence"/>
</dbReference>
<sequence length="410" mass="46464">IQKTCDMDSVPCLRVSQRYAQHFRGDTWSQEKFLIRVSVCRKSQSVQSFCPFLPSCLSQLDFPSLRTMVSSESVCEIVWSPVPLQSKKKGGQTPFYKTESLFQDLVESNGERWTEELRKDLPRSFQRHGDLILLGDNCFTLPQWKKIDGDVLWIAVAKAVGAKRLAKMSRISKDGFRSPAVTMLLGEHSWVTHIDNRIRYEFDVTKCMFSTGNITEKLRVSQFDCRGETVVDLYAGIGYFTLPYLVHAKARHVHACEWNPEAVKALQKNLVTNGVSEHCTIHPGDNRKLQLVDVADRVNLGLIPSSEEGWPIACRLLNRTTGGFLHIHQNVTSPFSNTAGVPEHSDVTLRGKKADQEVWQAWACDSADRISCILKDVTGARWMTCIKHIEHVKSYAPHVQHIVLDLECRP</sequence>
<dbReference type="Gene3D" id="3.30.300.110">
    <property type="entry name" value="Met-10+ protein-like domains"/>
    <property type="match status" value="1"/>
</dbReference>
<evidence type="ECO:0000256" key="4">
    <source>
        <dbReference type="ARBA" id="ARBA00022679"/>
    </source>
</evidence>
<dbReference type="STRING" id="99883.ENSTNIP00000019979"/>
<keyword evidence="12" id="KW-1185">Reference proteome</keyword>
<dbReference type="FunCoup" id="H3DHI5">
    <property type="interactions" value="183"/>
</dbReference>
<organism evidence="11 12">
    <name type="scientific">Tetraodon nigroviridis</name>
    <name type="common">Spotted green pufferfish</name>
    <name type="synonym">Chelonodon nigroviridis</name>
    <dbReference type="NCBI Taxonomy" id="99883"/>
    <lineage>
        <taxon>Eukaryota</taxon>
        <taxon>Metazoa</taxon>
        <taxon>Chordata</taxon>
        <taxon>Craniata</taxon>
        <taxon>Vertebrata</taxon>
        <taxon>Euteleostomi</taxon>
        <taxon>Actinopterygii</taxon>
        <taxon>Neopterygii</taxon>
        <taxon>Teleostei</taxon>
        <taxon>Neoteleostei</taxon>
        <taxon>Acanthomorphata</taxon>
        <taxon>Eupercaria</taxon>
        <taxon>Tetraodontiformes</taxon>
        <taxon>Tetradontoidea</taxon>
        <taxon>Tetraodontidae</taxon>
        <taxon>Tetraodon</taxon>
    </lineage>
</organism>
<evidence type="ECO:0000256" key="9">
    <source>
        <dbReference type="ARBA" id="ARBA00049400"/>
    </source>
</evidence>
<dbReference type="GO" id="GO:0008175">
    <property type="term" value="F:tRNA methyltransferase activity"/>
    <property type="evidence" value="ECO:0007669"/>
    <property type="project" value="TreeGrafter"/>
</dbReference>
<dbReference type="HOGENOM" id="CLU_022610_1_0_1"/>
<reference evidence="11" key="3">
    <citation type="submission" date="2025-09" db="UniProtKB">
        <authorList>
            <consortium name="Ensembl"/>
        </authorList>
    </citation>
    <scope>IDENTIFICATION</scope>
</reference>
<dbReference type="GO" id="GO:0102522">
    <property type="term" value="F:tRNA 4-demethylwyosine alpha-amino-alpha-carboxypropyltransferase activity"/>
    <property type="evidence" value="ECO:0007669"/>
    <property type="project" value="UniProtKB-EC"/>
</dbReference>
<dbReference type="InParanoid" id="H3DHI5"/>
<feature type="domain" description="SAM-dependent methyltransferase TRM5/TYW2-type" evidence="10">
    <location>
        <begin position="125"/>
        <end position="410"/>
    </location>
</feature>
<evidence type="ECO:0000313" key="11">
    <source>
        <dbReference type="Ensembl" id="ENSTNIP00000019979.1"/>
    </source>
</evidence>
<dbReference type="InterPro" id="IPR056743">
    <property type="entry name" value="TRM5-TYW2-like_MTfase"/>
</dbReference>
<dbReference type="GO" id="GO:0005737">
    <property type="term" value="C:cytoplasm"/>
    <property type="evidence" value="ECO:0007669"/>
    <property type="project" value="TreeGrafter"/>
</dbReference>
<comment type="pathway">
    <text evidence="1">tRNA modification; wybutosine-tRNA(Phe) biosynthesis.</text>
</comment>
<dbReference type="FunFam" id="3.30.300.110:FF:000002">
    <property type="entry name" value="tRNA wybutosine-synthesizing protein 2 homolog"/>
    <property type="match status" value="1"/>
</dbReference>
<protein>
    <recommendedName>
        <fullName evidence="3">tRNA wybutosine-synthesizing protein 2 homolog</fullName>
        <ecNumber evidence="2">2.5.1.114</ecNumber>
    </recommendedName>
    <alternativeName>
        <fullName evidence="7">tRNA(Phe) (4-demethylwyosine(37)-C(7)) aminocarboxypropyltransferase</fullName>
    </alternativeName>
</protein>
<dbReference type="Ensembl" id="ENSTNIT00000020210.1">
    <property type="protein sequence ID" value="ENSTNIP00000019979.1"/>
    <property type="gene ID" value="ENSTNIG00000016866.1"/>
</dbReference>
<dbReference type="Pfam" id="PF25133">
    <property type="entry name" value="TYW2_N_2"/>
    <property type="match status" value="1"/>
</dbReference>
<dbReference type="CDD" id="cd02440">
    <property type="entry name" value="AdoMet_MTases"/>
    <property type="match status" value="1"/>
</dbReference>
<reference evidence="11" key="2">
    <citation type="submission" date="2025-08" db="UniProtKB">
        <authorList>
            <consortium name="Ensembl"/>
        </authorList>
    </citation>
    <scope>IDENTIFICATION</scope>
</reference>
<dbReference type="SUPFAM" id="SSF53335">
    <property type="entry name" value="S-adenosyl-L-methionine-dependent methyltransferases"/>
    <property type="match status" value="1"/>
</dbReference>
<evidence type="ECO:0000256" key="8">
    <source>
        <dbReference type="ARBA" id="ARBA00037786"/>
    </source>
</evidence>
<dbReference type="InterPro" id="IPR056744">
    <property type="entry name" value="TRM5/TYW2-like_N"/>
</dbReference>
<dbReference type="PROSITE" id="PS51684">
    <property type="entry name" value="SAM_MT_TRM5_TYW2"/>
    <property type="match status" value="1"/>
</dbReference>
<evidence type="ECO:0000256" key="6">
    <source>
        <dbReference type="ARBA" id="ARBA00022694"/>
    </source>
</evidence>
<name>H3DHI5_TETNG</name>
<keyword evidence="4" id="KW-0808">Transferase</keyword>
<evidence type="ECO:0000313" key="12">
    <source>
        <dbReference type="Proteomes" id="UP000007303"/>
    </source>
</evidence>